<proteinExistence type="predicted"/>
<sequence>MTIRNTAATKHKNSWRFAFPTNRGTTMKKLLSFTTLAGLMMAGAASAETNFIANSFYDGAVPMSGEGYIRWAELVQELSEGDLVPEVYTGTVLLAPRASLQGIQDNVVQVAHHAAIYTPSDLPVANAVQELGFAYSDPVAAIFAVTDFSMNNEVQLQEWQDKGLVYLGAYATPAYVLMCSSPVRTLEEMKGKRIRTAGSAVSVWVEEAGGIPVNVPSSEMYTGLERGTLDCATNAASDLVDRSLLEVAEHTTLLSTGMYWSGPQWGYNPDFWAGLTPEQREVLMEASARSMARMVIAYNEKVEAGLQASRDAGGNVYEPEQDLADHVAEFRDRTSAAAAEKAGTDFGVAEPQALISDFEATMQKWKDLLVDVDATDEDGLTELAMQEIFSKIDASTYGVN</sequence>
<dbReference type="InterPro" id="IPR018389">
    <property type="entry name" value="DctP_fam"/>
</dbReference>
<dbReference type="Gene3D" id="3.40.190.170">
    <property type="entry name" value="Bacterial extracellular solute-binding protein, family 7"/>
    <property type="match status" value="1"/>
</dbReference>
<dbReference type="Proteomes" id="UP000186216">
    <property type="component" value="Unassembled WGS sequence"/>
</dbReference>
<feature type="signal peptide" evidence="4">
    <location>
        <begin position="1"/>
        <end position="47"/>
    </location>
</feature>
<organism evidence="5 6">
    <name type="scientific">Paracoccus saliphilus</name>
    <dbReference type="NCBI Taxonomy" id="405559"/>
    <lineage>
        <taxon>Bacteria</taxon>
        <taxon>Pseudomonadati</taxon>
        <taxon>Pseudomonadota</taxon>
        <taxon>Alphaproteobacteria</taxon>
        <taxon>Rhodobacterales</taxon>
        <taxon>Paracoccaceae</taxon>
        <taxon>Paracoccus</taxon>
    </lineage>
</organism>
<dbReference type="InterPro" id="IPR038404">
    <property type="entry name" value="TRAP_DctP_sf"/>
</dbReference>
<evidence type="ECO:0000256" key="2">
    <source>
        <dbReference type="ARBA" id="ARBA00022729"/>
    </source>
</evidence>
<keyword evidence="3" id="KW-0574">Periplasm</keyword>
<dbReference type="EMBL" id="FTOU01000012">
    <property type="protein sequence ID" value="SIT02195.1"/>
    <property type="molecule type" value="Genomic_DNA"/>
</dbReference>
<dbReference type="Pfam" id="PF03480">
    <property type="entry name" value="DctP"/>
    <property type="match status" value="1"/>
</dbReference>
<dbReference type="CDD" id="cd13666">
    <property type="entry name" value="PBP2_TRAP_DctP_like_1"/>
    <property type="match status" value="1"/>
</dbReference>
<evidence type="ECO:0000313" key="6">
    <source>
        <dbReference type="Proteomes" id="UP000186216"/>
    </source>
</evidence>
<evidence type="ECO:0000256" key="4">
    <source>
        <dbReference type="SAM" id="SignalP"/>
    </source>
</evidence>
<evidence type="ECO:0000256" key="1">
    <source>
        <dbReference type="ARBA" id="ARBA00004418"/>
    </source>
</evidence>
<name>A0AA46A6R8_9RHOB</name>
<protein>
    <submittedName>
        <fullName evidence="5">TRAP-type C4-dicarboxylate transport system, substrate-binding protein</fullName>
    </submittedName>
</protein>
<reference evidence="5 6" key="1">
    <citation type="submission" date="2017-01" db="EMBL/GenBank/DDBJ databases">
        <authorList>
            <person name="Varghese N."/>
            <person name="Submissions S."/>
        </authorList>
    </citation>
    <scope>NUCLEOTIDE SEQUENCE [LARGE SCALE GENOMIC DNA]</scope>
    <source>
        <strain evidence="5 6">DSM 18447</strain>
    </source>
</reference>
<dbReference type="GO" id="GO:0042597">
    <property type="term" value="C:periplasmic space"/>
    <property type="evidence" value="ECO:0007669"/>
    <property type="project" value="UniProtKB-SubCell"/>
</dbReference>
<dbReference type="GO" id="GO:0055085">
    <property type="term" value="P:transmembrane transport"/>
    <property type="evidence" value="ECO:0007669"/>
    <property type="project" value="InterPro"/>
</dbReference>
<comment type="subcellular location">
    <subcellularLocation>
        <location evidence="1">Periplasm</location>
    </subcellularLocation>
</comment>
<keyword evidence="2 4" id="KW-0732">Signal</keyword>
<gene>
    <name evidence="5" type="ORF">SAMN05421772_112149</name>
</gene>
<dbReference type="PANTHER" id="PTHR33376">
    <property type="match status" value="1"/>
</dbReference>
<accession>A0AA46A6R8</accession>
<comment type="caution">
    <text evidence="5">The sequence shown here is derived from an EMBL/GenBank/DDBJ whole genome shotgun (WGS) entry which is preliminary data.</text>
</comment>
<dbReference type="PANTHER" id="PTHR33376:SF15">
    <property type="entry name" value="BLL6794 PROTEIN"/>
    <property type="match status" value="1"/>
</dbReference>
<evidence type="ECO:0000313" key="5">
    <source>
        <dbReference type="EMBL" id="SIT02195.1"/>
    </source>
</evidence>
<evidence type="ECO:0000256" key="3">
    <source>
        <dbReference type="ARBA" id="ARBA00022764"/>
    </source>
</evidence>
<dbReference type="NCBIfam" id="NF037995">
    <property type="entry name" value="TRAP_S1"/>
    <property type="match status" value="1"/>
</dbReference>
<dbReference type="SUPFAM" id="SSF53850">
    <property type="entry name" value="Periplasmic binding protein-like II"/>
    <property type="match status" value="1"/>
</dbReference>
<dbReference type="AlphaFoldDB" id="A0AA46A6R8"/>
<feature type="chain" id="PRO_5041455531" evidence="4">
    <location>
        <begin position="48"/>
        <end position="400"/>
    </location>
</feature>